<dbReference type="Pfam" id="PF15943">
    <property type="entry name" value="YdaS_toxin"/>
    <property type="match status" value="1"/>
</dbReference>
<dbReference type="AlphaFoldDB" id="A0A291N298"/>
<proteinExistence type="predicted"/>
<dbReference type="GO" id="GO:0003677">
    <property type="term" value="F:DNA binding"/>
    <property type="evidence" value="ECO:0007669"/>
    <property type="project" value="InterPro"/>
</dbReference>
<gene>
    <name evidence="1" type="ORF">A6768_16570</name>
</gene>
<organism evidence="1 2">
    <name type="scientific">Sphingobium yanoikuyae</name>
    <name type="common">Sphingomonas yanoikuyae</name>
    <dbReference type="NCBI Taxonomy" id="13690"/>
    <lineage>
        <taxon>Bacteria</taxon>
        <taxon>Pseudomonadati</taxon>
        <taxon>Pseudomonadota</taxon>
        <taxon>Alphaproteobacteria</taxon>
        <taxon>Sphingomonadales</taxon>
        <taxon>Sphingomonadaceae</taxon>
        <taxon>Sphingobium</taxon>
    </lineage>
</organism>
<evidence type="ECO:0008006" key="3">
    <source>
        <dbReference type="Google" id="ProtNLM"/>
    </source>
</evidence>
<dbReference type="GeneID" id="57778457"/>
<evidence type="ECO:0000313" key="1">
    <source>
        <dbReference type="EMBL" id="ATI81446.1"/>
    </source>
</evidence>
<dbReference type="KEGG" id="sya:A6768_16570"/>
<dbReference type="InterPro" id="IPR031856">
    <property type="entry name" value="YdaS_toxin-like"/>
</dbReference>
<sequence>MDEDPTPYEALVQCRDRAGSDSQMARDLQVSQPKVWRWINQSKLLPAEYVLTAEDFYGVSRHHLRPDIYPASQTIAQEDPGEECGPILSARNNAVACDQQPKMQRRDVA</sequence>
<reference evidence="1 2" key="1">
    <citation type="submission" date="2017-10" db="EMBL/GenBank/DDBJ databases">
        <title>Sphingobium yanoikuyae S72.</title>
        <authorList>
            <person name="Sanchez E."/>
            <person name="Bustos P."/>
            <person name="Mendoza P."/>
            <person name="Guo X."/>
            <person name="Mendoza A."/>
        </authorList>
    </citation>
    <scope>NUCLEOTIDE SEQUENCE [LARGE SCALE GENOMIC DNA]</scope>
    <source>
        <strain evidence="1 2">S72</strain>
    </source>
</reference>
<dbReference type="RefSeq" id="WP_097384355.1">
    <property type="nucleotide sequence ID" value="NZ_CP023741.1"/>
</dbReference>
<name>A0A291N298_SPHYA</name>
<evidence type="ECO:0000313" key="2">
    <source>
        <dbReference type="Proteomes" id="UP000219422"/>
    </source>
</evidence>
<dbReference type="Gene3D" id="1.10.260.40">
    <property type="entry name" value="lambda repressor-like DNA-binding domains"/>
    <property type="match status" value="1"/>
</dbReference>
<dbReference type="InterPro" id="IPR010982">
    <property type="entry name" value="Lambda_DNA-bd_dom_sf"/>
</dbReference>
<accession>A0A291N298</accession>
<dbReference type="SUPFAM" id="SSF47413">
    <property type="entry name" value="lambda repressor-like DNA-binding domains"/>
    <property type="match status" value="1"/>
</dbReference>
<dbReference type="EMBL" id="CP023741">
    <property type="protein sequence ID" value="ATI81446.1"/>
    <property type="molecule type" value="Genomic_DNA"/>
</dbReference>
<dbReference type="Proteomes" id="UP000219422">
    <property type="component" value="Chromosome"/>
</dbReference>
<protein>
    <recommendedName>
        <fullName evidence="3">Helix-turn-helix domain-containing protein</fullName>
    </recommendedName>
</protein>